<feature type="region of interest" description="Disordered" evidence="1">
    <location>
        <begin position="1"/>
        <end position="78"/>
    </location>
</feature>
<evidence type="ECO:0000313" key="2">
    <source>
        <dbReference type="EMBL" id="KAK3205452.1"/>
    </source>
</evidence>
<organism evidence="2 3">
    <name type="scientific">Dipteronia sinensis</name>
    <dbReference type="NCBI Taxonomy" id="43782"/>
    <lineage>
        <taxon>Eukaryota</taxon>
        <taxon>Viridiplantae</taxon>
        <taxon>Streptophyta</taxon>
        <taxon>Embryophyta</taxon>
        <taxon>Tracheophyta</taxon>
        <taxon>Spermatophyta</taxon>
        <taxon>Magnoliopsida</taxon>
        <taxon>eudicotyledons</taxon>
        <taxon>Gunneridae</taxon>
        <taxon>Pentapetalae</taxon>
        <taxon>rosids</taxon>
        <taxon>malvids</taxon>
        <taxon>Sapindales</taxon>
        <taxon>Sapindaceae</taxon>
        <taxon>Hippocastanoideae</taxon>
        <taxon>Acereae</taxon>
        <taxon>Dipteronia</taxon>
    </lineage>
</organism>
<protein>
    <submittedName>
        <fullName evidence="2">Uncharacterized protein</fullName>
    </submittedName>
</protein>
<proteinExistence type="predicted"/>
<gene>
    <name evidence="2" type="ORF">Dsin_019498</name>
</gene>
<keyword evidence="3" id="KW-1185">Reference proteome</keyword>
<accession>A0AAE0E2K5</accession>
<evidence type="ECO:0000313" key="3">
    <source>
        <dbReference type="Proteomes" id="UP001281410"/>
    </source>
</evidence>
<evidence type="ECO:0000256" key="1">
    <source>
        <dbReference type="SAM" id="MobiDB-lite"/>
    </source>
</evidence>
<feature type="compositionally biased region" description="Pro residues" evidence="1">
    <location>
        <begin position="68"/>
        <end position="78"/>
    </location>
</feature>
<comment type="caution">
    <text evidence="2">The sequence shown here is derived from an EMBL/GenBank/DDBJ whole genome shotgun (WGS) entry which is preliminary data.</text>
</comment>
<dbReference type="Proteomes" id="UP001281410">
    <property type="component" value="Unassembled WGS sequence"/>
</dbReference>
<dbReference type="EMBL" id="JANJYJ010000006">
    <property type="protein sequence ID" value="KAK3205452.1"/>
    <property type="molecule type" value="Genomic_DNA"/>
</dbReference>
<name>A0AAE0E2K5_9ROSI</name>
<feature type="compositionally biased region" description="Polar residues" evidence="1">
    <location>
        <begin position="36"/>
        <end position="45"/>
    </location>
</feature>
<sequence>MSRHRRQSSLVLPADIFGGEDPPPPPPAVSLEATGAHQNGPTGPVSNAPAADRHHQQQSSAFNHGAPPKKPSPNKPSS</sequence>
<dbReference type="AlphaFoldDB" id="A0AAE0E2K5"/>
<reference evidence="2" key="1">
    <citation type="journal article" date="2023" name="Plant J.">
        <title>Genome sequences and population genomics provide insights into the demographic history, inbreeding, and mutation load of two 'living fossil' tree species of Dipteronia.</title>
        <authorList>
            <person name="Feng Y."/>
            <person name="Comes H.P."/>
            <person name="Chen J."/>
            <person name="Zhu S."/>
            <person name="Lu R."/>
            <person name="Zhang X."/>
            <person name="Li P."/>
            <person name="Qiu J."/>
            <person name="Olsen K.M."/>
            <person name="Qiu Y."/>
        </authorList>
    </citation>
    <scope>NUCLEOTIDE SEQUENCE</scope>
    <source>
        <strain evidence="2">NBL</strain>
    </source>
</reference>